<evidence type="ECO:0000313" key="9">
    <source>
        <dbReference type="EMBL" id="OIO13800.1"/>
    </source>
</evidence>
<evidence type="ECO:0000313" key="10">
    <source>
        <dbReference type="Proteomes" id="UP000183120"/>
    </source>
</evidence>
<dbReference type="GO" id="GO:0045936">
    <property type="term" value="P:negative regulation of phosphate metabolic process"/>
    <property type="evidence" value="ECO:0007669"/>
    <property type="project" value="InterPro"/>
</dbReference>
<sequence>MNDGQFKKALENLNGLILQIGNGVENTIIDSFMILEKRDIKKAQQIINNDKSIDFLELKINEDCLRLLALYQPVASDLRFITTAMSIVTDLERIADLASDIASRVIEMGNEPLIKPLIDIPKMVNIAKDMLHKSLRAYVKRDTRLAKEVSLMRQKTDDLRDLIYNELEEVMTKNPQRLSRGLPLILITHHLDRIISHTENIAEDVVYMVDAQVIKHRNIKN</sequence>
<dbReference type="Gene3D" id="1.20.58.220">
    <property type="entry name" value="Phosphate transport system protein phou homolog 2, domain 2"/>
    <property type="match status" value="1"/>
</dbReference>
<dbReference type="GO" id="GO:0030643">
    <property type="term" value="P:intracellular phosphate ion homeostasis"/>
    <property type="evidence" value="ECO:0007669"/>
    <property type="project" value="InterPro"/>
</dbReference>
<protein>
    <recommendedName>
        <fullName evidence="7">Phosphate-specific transport system accessory protein PhoU</fullName>
    </recommendedName>
</protein>
<dbReference type="SUPFAM" id="SSF109755">
    <property type="entry name" value="PhoU-like"/>
    <property type="match status" value="1"/>
</dbReference>
<proteinExistence type="inferred from homology"/>
<organism evidence="9 10">
    <name type="scientific">Candidatus Gottesmanbacteria bacterium CG1_02_37_22</name>
    <dbReference type="NCBI Taxonomy" id="1805209"/>
    <lineage>
        <taxon>Bacteria</taxon>
        <taxon>Candidatus Gottesmaniibacteriota</taxon>
    </lineage>
</organism>
<keyword evidence="5 7" id="KW-0963">Cytoplasm</keyword>
<comment type="similarity">
    <text evidence="2 7">Belongs to the PhoU family.</text>
</comment>
<dbReference type="InterPro" id="IPR026022">
    <property type="entry name" value="PhoU_dom"/>
</dbReference>
<dbReference type="Proteomes" id="UP000183120">
    <property type="component" value="Unassembled WGS sequence"/>
</dbReference>
<reference evidence="9 10" key="1">
    <citation type="journal article" date="2016" name="Environ. Microbiol.">
        <title>Genomic resolution of a cold subsurface aquifer community provides metabolic insights for novel microbes adapted to high CO concentrations.</title>
        <authorList>
            <person name="Probst A.J."/>
            <person name="Castelle C.J."/>
            <person name="Singh A."/>
            <person name="Brown C.T."/>
            <person name="Anantharaman K."/>
            <person name="Sharon I."/>
            <person name="Hug L.A."/>
            <person name="Burstein D."/>
            <person name="Emerson J.B."/>
            <person name="Thomas B.C."/>
            <person name="Banfield J.F."/>
        </authorList>
    </citation>
    <scope>NUCLEOTIDE SEQUENCE [LARGE SCALE GENOMIC DNA]</scope>
    <source>
        <strain evidence="9">CG1_02_37_22</strain>
    </source>
</reference>
<evidence type="ECO:0000256" key="7">
    <source>
        <dbReference type="PIRNR" id="PIRNR003107"/>
    </source>
</evidence>
<evidence type="ECO:0000256" key="4">
    <source>
        <dbReference type="ARBA" id="ARBA00022448"/>
    </source>
</evidence>
<evidence type="ECO:0000259" key="8">
    <source>
        <dbReference type="Pfam" id="PF01895"/>
    </source>
</evidence>
<gene>
    <name evidence="9" type="ORF">AUJ73_03225</name>
</gene>
<dbReference type="GO" id="GO:0006817">
    <property type="term" value="P:phosphate ion transport"/>
    <property type="evidence" value="ECO:0007669"/>
    <property type="project" value="UniProtKB-KW"/>
</dbReference>
<evidence type="ECO:0000256" key="2">
    <source>
        <dbReference type="ARBA" id="ARBA00008107"/>
    </source>
</evidence>
<dbReference type="InterPro" id="IPR038078">
    <property type="entry name" value="PhoU-like_sf"/>
</dbReference>
<evidence type="ECO:0000256" key="1">
    <source>
        <dbReference type="ARBA" id="ARBA00004496"/>
    </source>
</evidence>
<dbReference type="EMBL" id="MNUY01000049">
    <property type="protein sequence ID" value="OIO13800.1"/>
    <property type="molecule type" value="Genomic_DNA"/>
</dbReference>
<feature type="domain" description="PhoU" evidence="8">
    <location>
        <begin position="120"/>
        <end position="205"/>
    </location>
</feature>
<comment type="subunit">
    <text evidence="3 7">Homodimer.</text>
</comment>
<name>A0A1J4TQ43_9BACT</name>
<comment type="subcellular location">
    <subcellularLocation>
        <location evidence="1 7">Cytoplasm</location>
    </subcellularLocation>
</comment>
<dbReference type="NCBIfam" id="TIGR02135">
    <property type="entry name" value="phoU_full"/>
    <property type="match status" value="1"/>
</dbReference>
<dbReference type="FunFam" id="1.20.58.220:FF:000004">
    <property type="entry name" value="Phosphate-specific transport system accessory protein PhoU"/>
    <property type="match status" value="1"/>
</dbReference>
<dbReference type="STRING" id="1805209.AUJ73_03225"/>
<dbReference type="PANTHER" id="PTHR42930">
    <property type="entry name" value="PHOSPHATE-SPECIFIC TRANSPORT SYSTEM ACCESSORY PROTEIN PHOU"/>
    <property type="match status" value="1"/>
</dbReference>
<dbReference type="PANTHER" id="PTHR42930:SF3">
    <property type="entry name" value="PHOSPHATE-SPECIFIC TRANSPORT SYSTEM ACCESSORY PROTEIN PHOU"/>
    <property type="match status" value="1"/>
</dbReference>
<dbReference type="InterPro" id="IPR028366">
    <property type="entry name" value="PhoU"/>
</dbReference>
<dbReference type="GO" id="GO:0005737">
    <property type="term" value="C:cytoplasm"/>
    <property type="evidence" value="ECO:0007669"/>
    <property type="project" value="UniProtKB-SubCell"/>
</dbReference>
<accession>A0A1J4TQ43</accession>
<evidence type="ECO:0000256" key="6">
    <source>
        <dbReference type="ARBA" id="ARBA00022592"/>
    </source>
</evidence>
<keyword evidence="6 7" id="KW-0592">Phosphate transport</keyword>
<evidence type="ECO:0000256" key="5">
    <source>
        <dbReference type="ARBA" id="ARBA00022490"/>
    </source>
</evidence>
<dbReference type="AlphaFoldDB" id="A0A1J4TQ43"/>
<comment type="caution">
    <text evidence="9">The sequence shown here is derived from an EMBL/GenBank/DDBJ whole genome shotgun (WGS) entry which is preliminary data.</text>
</comment>
<feature type="domain" description="PhoU" evidence="8">
    <location>
        <begin position="17"/>
        <end position="105"/>
    </location>
</feature>
<dbReference type="Pfam" id="PF01895">
    <property type="entry name" value="PhoU"/>
    <property type="match status" value="2"/>
</dbReference>
<dbReference type="PIRSF" id="PIRSF003107">
    <property type="entry name" value="PhoU"/>
    <property type="match status" value="1"/>
</dbReference>
<evidence type="ECO:0000256" key="3">
    <source>
        <dbReference type="ARBA" id="ARBA00011738"/>
    </source>
</evidence>
<keyword evidence="4 7" id="KW-0813">Transport</keyword>
<comment type="function">
    <text evidence="7">Plays a role in the regulation of phosphate uptake.</text>
</comment>